<reference evidence="1" key="2">
    <citation type="submission" date="2022-12" db="EMBL/GenBank/DDBJ databases">
        <authorList>
            <person name="Kardos G."/>
            <person name="Sarkozi R."/>
            <person name="Laczko L."/>
            <person name="Marton S."/>
            <person name="Makrai L."/>
            <person name="Banyai K."/>
            <person name="Fodor L."/>
        </authorList>
    </citation>
    <scope>NUCLEOTIDE SEQUENCE</scope>
    <source>
        <strain evidence="1">84/14</strain>
    </source>
</reference>
<evidence type="ECO:0000313" key="1">
    <source>
        <dbReference type="EMBL" id="MCY6524931.1"/>
    </source>
</evidence>
<reference evidence="1" key="1">
    <citation type="journal article" date="2021" name="Vet Sci">
        <title>O-Serogroups and Pathovirotypes of Escherichia coli Isolated from Post-Weaning Piglets Showing Diarrhoea and/or Oedema in South Korea.</title>
        <authorList>
            <person name="Byun J.W."/>
            <person name="Moon B.Y."/>
            <person name="Do K.H."/>
            <person name="Lee K."/>
            <person name="Lee H.Y."/>
            <person name="Kim W.I."/>
            <person name="So B."/>
            <person name="Lee W.K."/>
        </authorList>
    </citation>
    <scope>NUCLEOTIDE SEQUENCE</scope>
    <source>
        <strain evidence="1">84/14</strain>
    </source>
</reference>
<proteinExistence type="predicted"/>
<gene>
    <name evidence="1" type="ORF">OYG11_12040</name>
</gene>
<comment type="caution">
    <text evidence="1">The sequence shown here is derived from an EMBL/GenBank/DDBJ whole genome shotgun (WGS) entry which is preliminary data.</text>
</comment>
<organism evidence="1 2">
    <name type="scientific">Actinobacillus pleuropneumoniae</name>
    <name type="common">Haemophilus pleuropneumoniae</name>
    <dbReference type="NCBI Taxonomy" id="715"/>
    <lineage>
        <taxon>Bacteria</taxon>
        <taxon>Pseudomonadati</taxon>
        <taxon>Pseudomonadota</taxon>
        <taxon>Gammaproteobacteria</taxon>
        <taxon>Pasteurellales</taxon>
        <taxon>Pasteurellaceae</taxon>
        <taxon>Actinobacillus</taxon>
    </lineage>
</organism>
<feature type="non-terminal residue" evidence="1">
    <location>
        <position position="1"/>
    </location>
</feature>
<dbReference type="RefSeq" id="WP_267992152.1">
    <property type="nucleotide sequence ID" value="NZ_JAPQFC010000735.1"/>
</dbReference>
<name>A0A9Q4DK08_ACTPL</name>
<accession>A0A9Q4DK08</accession>
<dbReference type="Proteomes" id="UP001077788">
    <property type="component" value="Unassembled WGS sequence"/>
</dbReference>
<sequence>KVVTKVELGNLLDRFKIDILNTLSSQLDSLQDKNKDGDELALIIFCCKCRKEHPLQECPLKKVKTCNICEKNHST</sequence>
<evidence type="ECO:0000313" key="2">
    <source>
        <dbReference type="Proteomes" id="UP001077788"/>
    </source>
</evidence>
<dbReference type="AlphaFoldDB" id="A0A9Q4DK08"/>
<dbReference type="EMBL" id="JAPQFC010000735">
    <property type="protein sequence ID" value="MCY6524931.1"/>
    <property type="molecule type" value="Genomic_DNA"/>
</dbReference>
<protein>
    <submittedName>
        <fullName evidence="1">Uncharacterized protein</fullName>
    </submittedName>
</protein>